<evidence type="ECO:0000256" key="8">
    <source>
        <dbReference type="ARBA" id="ARBA00022989"/>
    </source>
</evidence>
<name>A0A4Z0R161_9FIRM</name>
<dbReference type="InterPro" id="IPR045585">
    <property type="entry name" value="CdaA_N"/>
</dbReference>
<evidence type="ECO:0000256" key="5">
    <source>
        <dbReference type="ARBA" id="ARBA00022695"/>
    </source>
</evidence>
<dbReference type="FunFam" id="3.40.1700.10:FF:000002">
    <property type="entry name" value="Diadenylate cyclase"/>
    <property type="match status" value="1"/>
</dbReference>
<proteinExistence type="inferred from homology"/>
<keyword evidence="4 10" id="KW-0812">Transmembrane</keyword>
<feature type="transmembrane region" description="Helical" evidence="10">
    <location>
        <begin position="40"/>
        <end position="58"/>
    </location>
</feature>
<feature type="domain" description="DAC" evidence="11">
    <location>
        <begin position="83"/>
        <end position="244"/>
    </location>
</feature>
<comment type="caution">
    <text evidence="10">Lacks conserved residue(s) required for the propagation of feature annotation.</text>
</comment>
<dbReference type="PANTHER" id="PTHR34185">
    <property type="entry name" value="DIADENYLATE CYCLASE"/>
    <property type="match status" value="1"/>
</dbReference>
<dbReference type="InterPro" id="IPR003390">
    <property type="entry name" value="DNA_integrity_scan_DisA_N"/>
</dbReference>
<dbReference type="RefSeq" id="WP_135551946.1">
    <property type="nucleotide sequence ID" value="NZ_SPQQ01000015.1"/>
</dbReference>
<dbReference type="GO" id="GO:0006171">
    <property type="term" value="P:cAMP biosynthetic process"/>
    <property type="evidence" value="ECO:0007669"/>
    <property type="project" value="InterPro"/>
</dbReference>
<dbReference type="NCBIfam" id="TIGR00159">
    <property type="entry name" value="diadenylate cyclase CdaA"/>
    <property type="match status" value="1"/>
</dbReference>
<comment type="similarity">
    <text evidence="10">Belongs to the adenylate cyclase family. DacA/CdaA subfamily.</text>
</comment>
<evidence type="ECO:0000259" key="11">
    <source>
        <dbReference type="PROSITE" id="PS51794"/>
    </source>
</evidence>
<keyword evidence="8 10" id="KW-1133">Transmembrane helix</keyword>
<comment type="caution">
    <text evidence="12">The sequence shown here is derived from an EMBL/GenBank/DDBJ whole genome shotgun (WGS) entry which is preliminary data.</text>
</comment>
<gene>
    <name evidence="10" type="primary">dacA</name>
    <name evidence="12" type="ORF">E4K67_25575</name>
</gene>
<keyword evidence="9 10" id="KW-0472">Membrane</keyword>
<dbReference type="AlphaFoldDB" id="A0A4Z0R161"/>
<accession>A0A4Z0R161</accession>
<dbReference type="EC" id="2.7.7.85" evidence="10"/>
<evidence type="ECO:0000256" key="6">
    <source>
        <dbReference type="ARBA" id="ARBA00022741"/>
    </source>
</evidence>
<sequence>MAEFLSQYRNFELRSAIDIVVVALVFYQFYMLIKRTRAVQLVKGVMVLVTVSLLARYFKLVTISWLLDALLQMFVIAIPVVFQPELRKALEQLGRGNFFTRHPLVPGVDNSGQVVEELVRCSQVLSKNRIGALIVLERKTGIQDFVETGIKIDGVVSSEFLVNIFIPNTPLHDGAVIIRGDRVAAAGCFLPLSENPNIQKELGTRHRAAIGLTEITDALIIVVSEETGAISVGIDGALTRSVDEKMLRELLLRELEIKTISSSAIPFWRW</sequence>
<keyword evidence="13" id="KW-1185">Reference proteome</keyword>
<evidence type="ECO:0000256" key="3">
    <source>
        <dbReference type="ARBA" id="ARBA00022679"/>
    </source>
</evidence>
<dbReference type="GO" id="GO:0005524">
    <property type="term" value="F:ATP binding"/>
    <property type="evidence" value="ECO:0007669"/>
    <property type="project" value="UniProtKB-UniRule"/>
</dbReference>
<dbReference type="InterPro" id="IPR050338">
    <property type="entry name" value="DisA"/>
</dbReference>
<keyword evidence="3 10" id="KW-0808">Transferase</keyword>
<comment type="function">
    <text evidence="10">Catalyzes the condensation of 2 ATP molecules into cyclic di-AMP (c-di-AMP), a second messenger used to regulate differing processes in different bacteria.</text>
</comment>
<evidence type="ECO:0000256" key="1">
    <source>
        <dbReference type="ARBA" id="ARBA00000877"/>
    </source>
</evidence>
<evidence type="ECO:0000313" key="12">
    <source>
        <dbReference type="EMBL" id="TGE35366.1"/>
    </source>
</evidence>
<dbReference type="GO" id="GO:0004016">
    <property type="term" value="F:adenylate cyclase activity"/>
    <property type="evidence" value="ECO:0007669"/>
    <property type="project" value="UniProtKB-UniRule"/>
</dbReference>
<keyword evidence="5 10" id="KW-0548">Nucleotidyltransferase</keyword>
<dbReference type="Gene3D" id="3.40.1700.10">
    <property type="entry name" value="DNA integrity scanning protein, DisA, N-terminal domain"/>
    <property type="match status" value="1"/>
</dbReference>
<comment type="subunit">
    <text evidence="10">Probably a homodimer.</text>
</comment>
<dbReference type="GO" id="GO:0106408">
    <property type="term" value="F:diadenylate cyclase activity"/>
    <property type="evidence" value="ECO:0007669"/>
    <property type="project" value="UniProtKB-EC"/>
</dbReference>
<keyword evidence="7 10" id="KW-0067">ATP-binding</keyword>
<dbReference type="PROSITE" id="PS51794">
    <property type="entry name" value="DAC"/>
    <property type="match status" value="1"/>
</dbReference>
<evidence type="ECO:0000313" key="13">
    <source>
        <dbReference type="Proteomes" id="UP000298460"/>
    </source>
</evidence>
<dbReference type="InterPro" id="IPR014046">
    <property type="entry name" value="C-di-AMP_synthase"/>
</dbReference>
<reference evidence="12 13" key="1">
    <citation type="submission" date="2019-03" db="EMBL/GenBank/DDBJ databases">
        <title>Draft Genome Sequence of Desulfosporosinus fructosivorans Strain 63.6F, Isolated from Marine Sediment in the Baltic Sea.</title>
        <authorList>
            <person name="Hausmann B."/>
            <person name="Vandieken V."/>
            <person name="Pjevac P."/>
            <person name="Schreck K."/>
            <person name="Herbold C.W."/>
            <person name="Loy A."/>
        </authorList>
    </citation>
    <scope>NUCLEOTIDE SEQUENCE [LARGE SCALE GENOMIC DNA]</scope>
    <source>
        <strain evidence="12 13">63.6F</strain>
    </source>
</reference>
<evidence type="ECO:0000256" key="9">
    <source>
        <dbReference type="ARBA" id="ARBA00023136"/>
    </source>
</evidence>
<dbReference type="SUPFAM" id="SSF143597">
    <property type="entry name" value="YojJ-like"/>
    <property type="match status" value="1"/>
</dbReference>
<dbReference type="HAMAP" id="MF_01499">
    <property type="entry name" value="DacA"/>
    <property type="match status" value="1"/>
</dbReference>
<dbReference type="InterPro" id="IPR034701">
    <property type="entry name" value="CdaA"/>
</dbReference>
<evidence type="ECO:0000256" key="2">
    <source>
        <dbReference type="ARBA" id="ARBA00022475"/>
    </source>
</evidence>
<dbReference type="PANTHER" id="PTHR34185:SF1">
    <property type="entry name" value="DIADENYLATE CYCLASE"/>
    <property type="match status" value="1"/>
</dbReference>
<evidence type="ECO:0000256" key="4">
    <source>
        <dbReference type="ARBA" id="ARBA00022692"/>
    </source>
</evidence>
<dbReference type="PIRSF" id="PIRSF004793">
    <property type="entry name" value="UCP004793"/>
    <property type="match status" value="1"/>
</dbReference>
<dbReference type="OrthoDB" id="9807385at2"/>
<protein>
    <recommendedName>
        <fullName evidence="10">Diadenylate cyclase</fullName>
        <shortName evidence="10">DAC</shortName>
        <ecNumber evidence="10">2.7.7.85</ecNumber>
    </recommendedName>
    <alternativeName>
        <fullName evidence="10">Cyclic-di-AMP synthase</fullName>
        <shortName evidence="10">c-di-AMP synthase</shortName>
    </alternativeName>
</protein>
<dbReference type="Proteomes" id="UP000298460">
    <property type="component" value="Unassembled WGS sequence"/>
</dbReference>
<dbReference type="Pfam" id="PF02457">
    <property type="entry name" value="DAC"/>
    <property type="match status" value="1"/>
</dbReference>
<keyword evidence="2 10" id="KW-1003">Cell membrane</keyword>
<dbReference type="Pfam" id="PF19293">
    <property type="entry name" value="CdaA_N"/>
    <property type="match status" value="1"/>
</dbReference>
<dbReference type="EMBL" id="SPQQ01000015">
    <property type="protein sequence ID" value="TGE35366.1"/>
    <property type="molecule type" value="Genomic_DNA"/>
</dbReference>
<dbReference type="InterPro" id="IPR036888">
    <property type="entry name" value="DNA_integrity_DisA_N_sf"/>
</dbReference>
<feature type="transmembrane region" description="Helical" evidence="10">
    <location>
        <begin position="15"/>
        <end position="33"/>
    </location>
</feature>
<evidence type="ECO:0000256" key="10">
    <source>
        <dbReference type="HAMAP-Rule" id="MF_01499"/>
    </source>
</evidence>
<organism evidence="12 13">
    <name type="scientific">Desulfosporosinus fructosivorans</name>
    <dbReference type="NCBI Taxonomy" id="2018669"/>
    <lineage>
        <taxon>Bacteria</taxon>
        <taxon>Bacillati</taxon>
        <taxon>Bacillota</taxon>
        <taxon>Clostridia</taxon>
        <taxon>Eubacteriales</taxon>
        <taxon>Desulfitobacteriaceae</taxon>
        <taxon>Desulfosporosinus</taxon>
    </lineage>
</organism>
<keyword evidence="6 10" id="KW-0547">Nucleotide-binding</keyword>
<comment type="catalytic activity">
    <reaction evidence="1 10">
        <text>2 ATP = 3',3'-c-di-AMP + 2 diphosphate</text>
        <dbReference type="Rhea" id="RHEA:35655"/>
        <dbReference type="ChEBI" id="CHEBI:30616"/>
        <dbReference type="ChEBI" id="CHEBI:33019"/>
        <dbReference type="ChEBI" id="CHEBI:71500"/>
        <dbReference type="EC" id="2.7.7.85"/>
    </reaction>
</comment>
<evidence type="ECO:0000256" key="7">
    <source>
        <dbReference type="ARBA" id="ARBA00022840"/>
    </source>
</evidence>